<evidence type="ECO:0000256" key="1">
    <source>
        <dbReference type="SAM" id="Coils"/>
    </source>
</evidence>
<dbReference type="AlphaFoldDB" id="X1EKD1"/>
<organism evidence="2">
    <name type="scientific">marine sediment metagenome</name>
    <dbReference type="NCBI Taxonomy" id="412755"/>
    <lineage>
        <taxon>unclassified sequences</taxon>
        <taxon>metagenomes</taxon>
        <taxon>ecological metagenomes</taxon>
    </lineage>
</organism>
<evidence type="ECO:0000313" key="2">
    <source>
        <dbReference type="EMBL" id="GAH09103.1"/>
    </source>
</evidence>
<comment type="caution">
    <text evidence="2">The sequence shown here is derived from an EMBL/GenBank/DDBJ whole genome shotgun (WGS) entry which is preliminary data.</text>
</comment>
<dbReference type="EMBL" id="BART01034921">
    <property type="protein sequence ID" value="GAH09103.1"/>
    <property type="molecule type" value="Genomic_DNA"/>
</dbReference>
<gene>
    <name evidence="2" type="ORF">S01H4_59524</name>
</gene>
<reference evidence="2" key="1">
    <citation type="journal article" date="2014" name="Front. Microbiol.">
        <title>High frequency of phylogenetically diverse reductive dehalogenase-homologous genes in deep subseafloor sedimentary metagenomes.</title>
        <authorList>
            <person name="Kawai M."/>
            <person name="Futagami T."/>
            <person name="Toyoda A."/>
            <person name="Takaki Y."/>
            <person name="Nishi S."/>
            <person name="Hori S."/>
            <person name="Arai W."/>
            <person name="Tsubouchi T."/>
            <person name="Morono Y."/>
            <person name="Uchiyama I."/>
            <person name="Ito T."/>
            <person name="Fujiyama A."/>
            <person name="Inagaki F."/>
            <person name="Takami H."/>
        </authorList>
    </citation>
    <scope>NUCLEOTIDE SEQUENCE</scope>
    <source>
        <strain evidence="2">Expedition CK06-06</strain>
    </source>
</reference>
<accession>X1EKD1</accession>
<keyword evidence="1" id="KW-0175">Coiled coil</keyword>
<feature type="coiled-coil region" evidence="1">
    <location>
        <begin position="3"/>
        <end position="30"/>
    </location>
</feature>
<feature type="non-terminal residue" evidence="2">
    <location>
        <position position="201"/>
    </location>
</feature>
<sequence length="201" mass="22109">QQLVQLEGEHRQAKTRLQEAEQLLDMLISAEQKPGQLVAMPNSLLNSQPALRRLKDGLVDAQLRTARLSGSRSTDHPYIQAATKAEESIRENLHDELQNAVQSAEAELQLANERYQENLGQLNNVQVRLGQLAEHRAAYSNRIAAVASSRAVLERTRGRLSEVRASQAAVHSASLLARVDKPETGSRPTGLSRSIVVLTVV</sequence>
<protein>
    <submittedName>
        <fullName evidence="2">Uncharacterized protein</fullName>
    </submittedName>
</protein>
<proteinExistence type="predicted"/>
<feature type="coiled-coil region" evidence="1">
    <location>
        <begin position="94"/>
        <end position="125"/>
    </location>
</feature>
<feature type="non-terminal residue" evidence="2">
    <location>
        <position position="1"/>
    </location>
</feature>
<name>X1EKD1_9ZZZZ</name>